<dbReference type="InterPro" id="IPR004365">
    <property type="entry name" value="NA-bd_OB_tRNA"/>
</dbReference>
<dbReference type="CDD" id="cd04318">
    <property type="entry name" value="EcAsnRS_like_N"/>
    <property type="match status" value="1"/>
</dbReference>
<feature type="region of interest" description="Disordered" evidence="8">
    <location>
        <begin position="177"/>
        <end position="213"/>
    </location>
</feature>
<dbReference type="PROSITE" id="PS50862">
    <property type="entry name" value="AA_TRNA_LIGASE_II"/>
    <property type="match status" value="1"/>
</dbReference>
<dbReference type="EC" id="6.1.1.22" evidence="2"/>
<evidence type="ECO:0000256" key="8">
    <source>
        <dbReference type="SAM" id="MobiDB-lite"/>
    </source>
</evidence>
<keyword evidence="7" id="KW-0030">Aminoacyl-tRNA synthetase</keyword>
<name>A0A8J8NVG5_HALGN</name>
<keyword evidence="3" id="KW-0436">Ligase</keyword>
<keyword evidence="6" id="KW-0648">Protein biosynthesis</keyword>
<feature type="domain" description="Aminoacyl-transfer RNA synthetases class-II family profile" evidence="9">
    <location>
        <begin position="128"/>
        <end position="491"/>
    </location>
</feature>
<comment type="caution">
    <text evidence="10">The sequence shown here is derived from an EMBL/GenBank/DDBJ whole genome shotgun (WGS) entry which is preliminary data.</text>
</comment>
<dbReference type="SUPFAM" id="SSF50249">
    <property type="entry name" value="Nucleic acid-binding proteins"/>
    <property type="match status" value="1"/>
</dbReference>
<dbReference type="Gene3D" id="2.40.50.140">
    <property type="entry name" value="Nucleic acid-binding proteins"/>
    <property type="match status" value="1"/>
</dbReference>
<reference evidence="10" key="1">
    <citation type="submission" date="2019-06" db="EMBL/GenBank/DDBJ databases">
        <authorList>
            <person name="Zheng W."/>
        </authorList>
    </citation>
    <scope>NUCLEOTIDE SEQUENCE</scope>
    <source>
        <strain evidence="10">QDHG01</strain>
    </source>
</reference>
<dbReference type="Gene3D" id="3.30.930.10">
    <property type="entry name" value="Bira Bifunctional Protein, Domain 2"/>
    <property type="match status" value="1"/>
</dbReference>
<dbReference type="Pfam" id="PF00152">
    <property type="entry name" value="tRNA-synt_2"/>
    <property type="match status" value="1"/>
</dbReference>
<keyword evidence="11" id="KW-1185">Reference proteome</keyword>
<evidence type="ECO:0000256" key="3">
    <source>
        <dbReference type="ARBA" id="ARBA00022598"/>
    </source>
</evidence>
<dbReference type="NCBIfam" id="TIGR00457">
    <property type="entry name" value="asnS"/>
    <property type="match status" value="1"/>
</dbReference>
<dbReference type="InterPro" id="IPR006195">
    <property type="entry name" value="aa-tRNA-synth_II"/>
</dbReference>
<dbReference type="NCBIfam" id="NF003037">
    <property type="entry name" value="PRK03932.1"/>
    <property type="match status" value="1"/>
</dbReference>
<dbReference type="InterPro" id="IPR004364">
    <property type="entry name" value="Aa-tRNA-synt_II"/>
</dbReference>
<dbReference type="InterPro" id="IPR004522">
    <property type="entry name" value="Asn-tRNA-ligase"/>
</dbReference>
<dbReference type="GO" id="GO:0003676">
    <property type="term" value="F:nucleic acid binding"/>
    <property type="evidence" value="ECO:0007669"/>
    <property type="project" value="InterPro"/>
</dbReference>
<dbReference type="GO" id="GO:0005739">
    <property type="term" value="C:mitochondrion"/>
    <property type="evidence" value="ECO:0007669"/>
    <property type="project" value="TreeGrafter"/>
</dbReference>
<dbReference type="GO" id="GO:0004816">
    <property type="term" value="F:asparagine-tRNA ligase activity"/>
    <property type="evidence" value="ECO:0007669"/>
    <property type="project" value="UniProtKB-EC"/>
</dbReference>
<proteinExistence type="inferred from homology"/>
<keyword evidence="4" id="KW-0547">Nucleotide-binding</keyword>
<dbReference type="PANTHER" id="PTHR22594">
    <property type="entry name" value="ASPARTYL/LYSYL-TRNA SYNTHETASE"/>
    <property type="match status" value="1"/>
</dbReference>
<sequence length="501" mass="56841">MYKIIQVAGWVRTARASGKEFMFVEINDGSSLKGLQAVITKDIEGFEAISKVTTGTSLQLKGTLIKSPAQGQLFELQVSKTDRGHGVKILGTCEGKTYPLARKGHGLEFLREKAHLRPRTNTFGAVTRVRNNLAFATHLFFQTRGFQYIHTPIITASDCEGAGQMFQVTTLLPEHNEPIGKVPTVEPPKEKKQKKKPVAAAAEGEEQPVAAVEEKKAPEPFHAKKIDYKKDMFGKPSFLTVSGQLSVENYCCALSDVYTFGPTFRAENSHTSRHLAEFWMIEPELAFATLQDNMECAEAYLKFCLQYVIENNLEDLKFFEQQYEKGLIERLKNVIDTPFRRLPYTEAVEILEGLIKEDKVKFENKVYWGVDLASEHEKHLTEKVFGGPIILYNYPKDIKAFYMKVNEDGKTVQAMDVLVPRIGEIIGGSAREENLERLDKRIEECKLDKQAYWWYRELRQYGTVPHCGFGLGFERLVMMATGMENIRDVIPFPRAPGQAEF</sequence>
<dbReference type="GO" id="GO:0006421">
    <property type="term" value="P:asparaginyl-tRNA aminoacylation"/>
    <property type="evidence" value="ECO:0007669"/>
    <property type="project" value="InterPro"/>
</dbReference>
<protein>
    <recommendedName>
        <fullName evidence="2">asparagine--tRNA ligase</fullName>
        <ecNumber evidence="2">6.1.1.22</ecNumber>
    </recommendedName>
</protein>
<accession>A0A8J8NVG5</accession>
<dbReference type="GO" id="GO:0005524">
    <property type="term" value="F:ATP binding"/>
    <property type="evidence" value="ECO:0007669"/>
    <property type="project" value="UniProtKB-KW"/>
</dbReference>
<dbReference type="Pfam" id="PF01336">
    <property type="entry name" value="tRNA_anti-codon"/>
    <property type="match status" value="1"/>
</dbReference>
<dbReference type="AlphaFoldDB" id="A0A8J8NVG5"/>
<evidence type="ECO:0000256" key="5">
    <source>
        <dbReference type="ARBA" id="ARBA00022840"/>
    </source>
</evidence>
<organism evidence="10 11">
    <name type="scientific">Halteria grandinella</name>
    <dbReference type="NCBI Taxonomy" id="5974"/>
    <lineage>
        <taxon>Eukaryota</taxon>
        <taxon>Sar</taxon>
        <taxon>Alveolata</taxon>
        <taxon>Ciliophora</taxon>
        <taxon>Intramacronucleata</taxon>
        <taxon>Spirotrichea</taxon>
        <taxon>Stichotrichia</taxon>
        <taxon>Sporadotrichida</taxon>
        <taxon>Halteriidae</taxon>
        <taxon>Halteria</taxon>
    </lineage>
</organism>
<dbReference type="CDD" id="cd00776">
    <property type="entry name" value="AsxRS_core"/>
    <property type="match status" value="1"/>
</dbReference>
<dbReference type="PANTHER" id="PTHR22594:SF34">
    <property type="entry name" value="ASPARAGINE--TRNA LIGASE, MITOCHONDRIAL-RELATED"/>
    <property type="match status" value="1"/>
</dbReference>
<dbReference type="PRINTS" id="PR01042">
    <property type="entry name" value="TRNASYNTHASP"/>
</dbReference>
<keyword evidence="5" id="KW-0067">ATP-binding</keyword>
<dbReference type="InterPro" id="IPR012340">
    <property type="entry name" value="NA-bd_OB-fold"/>
</dbReference>
<comment type="similarity">
    <text evidence="1">Belongs to the class-II aminoacyl-tRNA synthetase family.</text>
</comment>
<evidence type="ECO:0000259" key="9">
    <source>
        <dbReference type="PROSITE" id="PS50862"/>
    </source>
</evidence>
<dbReference type="SUPFAM" id="SSF55681">
    <property type="entry name" value="Class II aaRS and biotin synthetases"/>
    <property type="match status" value="1"/>
</dbReference>
<evidence type="ECO:0000313" key="11">
    <source>
        <dbReference type="Proteomes" id="UP000785679"/>
    </source>
</evidence>
<evidence type="ECO:0000256" key="1">
    <source>
        <dbReference type="ARBA" id="ARBA00008226"/>
    </source>
</evidence>
<evidence type="ECO:0000256" key="4">
    <source>
        <dbReference type="ARBA" id="ARBA00022741"/>
    </source>
</evidence>
<dbReference type="EMBL" id="RRYP01005196">
    <property type="protein sequence ID" value="TNV82253.1"/>
    <property type="molecule type" value="Genomic_DNA"/>
</dbReference>
<evidence type="ECO:0000256" key="6">
    <source>
        <dbReference type="ARBA" id="ARBA00022917"/>
    </source>
</evidence>
<gene>
    <name evidence="10" type="ORF">FGO68_gene8791</name>
</gene>
<dbReference type="InterPro" id="IPR002312">
    <property type="entry name" value="Asp/Asn-tRNA-synth_IIb"/>
</dbReference>
<dbReference type="Proteomes" id="UP000785679">
    <property type="component" value="Unassembled WGS sequence"/>
</dbReference>
<dbReference type="InterPro" id="IPR045864">
    <property type="entry name" value="aa-tRNA-synth_II/BPL/LPL"/>
</dbReference>
<evidence type="ECO:0000256" key="7">
    <source>
        <dbReference type="ARBA" id="ARBA00023146"/>
    </source>
</evidence>
<dbReference type="HAMAP" id="MF_00534">
    <property type="entry name" value="Asn_tRNA_synth"/>
    <property type="match status" value="1"/>
</dbReference>
<dbReference type="OrthoDB" id="1931232at2759"/>
<evidence type="ECO:0000313" key="10">
    <source>
        <dbReference type="EMBL" id="TNV82253.1"/>
    </source>
</evidence>
<evidence type="ECO:0000256" key="2">
    <source>
        <dbReference type="ARBA" id="ARBA00012816"/>
    </source>
</evidence>